<keyword evidence="8 11" id="KW-0675">Receptor</keyword>
<evidence type="ECO:0000256" key="10">
    <source>
        <dbReference type="SAM" id="Phobius"/>
    </source>
</evidence>
<comment type="subcellular location">
    <subcellularLocation>
        <location evidence="1">Cell membrane</location>
        <topology evidence="1">Multi-pass membrane protein</topology>
    </subcellularLocation>
</comment>
<protein>
    <submittedName>
        <fullName evidence="11">Putative chemosensory receptor 8</fullName>
    </submittedName>
</protein>
<dbReference type="Pfam" id="PF02949">
    <property type="entry name" value="7tm_6"/>
    <property type="match status" value="1"/>
</dbReference>
<dbReference type="AlphaFoldDB" id="Q8MMH8"/>
<organism evidence="11">
    <name type="scientific">Heliothis virescens</name>
    <name type="common">Tobacco budworm moth</name>
    <dbReference type="NCBI Taxonomy" id="7102"/>
    <lineage>
        <taxon>Eukaryota</taxon>
        <taxon>Metazoa</taxon>
        <taxon>Ecdysozoa</taxon>
        <taxon>Arthropoda</taxon>
        <taxon>Hexapoda</taxon>
        <taxon>Insecta</taxon>
        <taxon>Pterygota</taxon>
        <taxon>Neoptera</taxon>
        <taxon>Endopterygota</taxon>
        <taxon>Lepidoptera</taxon>
        <taxon>Glossata</taxon>
        <taxon>Ditrysia</taxon>
        <taxon>Noctuoidea</taxon>
        <taxon>Noctuidae</taxon>
        <taxon>Heliothinae</taxon>
        <taxon>Heliothis</taxon>
    </lineage>
</organism>
<dbReference type="EMBL" id="AJ487483">
    <property type="protein sequence ID" value="CAD31949.1"/>
    <property type="molecule type" value="mRNA"/>
</dbReference>
<feature type="non-terminal residue" evidence="11">
    <location>
        <position position="1"/>
    </location>
</feature>
<evidence type="ECO:0000256" key="6">
    <source>
        <dbReference type="ARBA" id="ARBA00022989"/>
    </source>
</evidence>
<keyword evidence="3" id="KW-0716">Sensory transduction</keyword>
<name>Q8MMH8_HELVI</name>
<feature type="transmembrane region" description="Helical" evidence="10">
    <location>
        <begin position="104"/>
        <end position="123"/>
    </location>
</feature>
<dbReference type="PANTHER" id="PTHR21137:SF35">
    <property type="entry name" value="ODORANT RECEPTOR 19A-RELATED"/>
    <property type="match status" value="1"/>
</dbReference>
<evidence type="ECO:0000256" key="8">
    <source>
        <dbReference type="ARBA" id="ARBA00023170"/>
    </source>
</evidence>
<feature type="transmembrane region" description="Helical" evidence="10">
    <location>
        <begin position="69"/>
        <end position="92"/>
    </location>
</feature>
<feature type="transmembrane region" description="Helical" evidence="10">
    <location>
        <begin position="332"/>
        <end position="355"/>
    </location>
</feature>
<proteinExistence type="evidence at transcript level"/>
<dbReference type="GO" id="GO:0005886">
    <property type="term" value="C:plasma membrane"/>
    <property type="evidence" value="ECO:0007669"/>
    <property type="project" value="UniProtKB-SubCell"/>
</dbReference>
<evidence type="ECO:0000256" key="5">
    <source>
        <dbReference type="ARBA" id="ARBA00022725"/>
    </source>
</evidence>
<dbReference type="PANTHER" id="PTHR21137">
    <property type="entry name" value="ODORANT RECEPTOR"/>
    <property type="match status" value="1"/>
</dbReference>
<evidence type="ECO:0000256" key="1">
    <source>
        <dbReference type="ARBA" id="ARBA00004651"/>
    </source>
</evidence>
<accession>Q8MMH8</accession>
<evidence type="ECO:0000256" key="3">
    <source>
        <dbReference type="ARBA" id="ARBA00022606"/>
    </source>
</evidence>
<sequence length="433" mass="50744">CTRVIIFYKFKYVDFSNLLDSYCKIHNSFAIKIFFIMVFRQIDCFKINMKFLKFLAIWPGKDFTRRYKYYTVAFLTAYFIIFMILFTINLFFLPKQLDIFIENMVFYFTDSATLSKVMTIGFMRKKILQLFEMLESDIFQPDNAEGLAVIEKAKKFNKLYWNIILAVSFASCASNLFPPIIAHFILGTELVLPICNYGFLSEDFRQMFGVPLYLYQGSAMMFDMLYSVNIDTLFAGLMVLAIAQLDILGIKLRRVTDKEVLEETDSETSRQHRDNHKEAIKKINHCIIHYEKIHKYCSLVEDVFSITLFVQFGMASCIICICLMRFTMPAPLVYYLFLATYMFVMILQILVPCWFGQRIIDKSNLLAFSAYDCEWTSETRQFKSSMRIFIERAHKPLSITGGKMFCLSLVTFTSIMNTAYSFFTLLQNVKSRK</sequence>
<keyword evidence="7 10" id="KW-0472">Membrane</keyword>
<keyword evidence="5" id="KW-0552">Olfaction</keyword>
<reference evidence="11" key="1">
    <citation type="journal article" date="2002" name="Eur. J. Neurosci.">
        <title>A divergent gene family encoding candidate olfactory receptors of the moth Heliothis virescens.</title>
        <authorList>
            <person name="Krieger J."/>
            <person name="Raming K."/>
            <person name="Dewer Y.M.E."/>
            <person name="Bette S."/>
            <person name="Conzelmann S."/>
            <person name="Breer H."/>
        </authorList>
    </citation>
    <scope>NUCLEOTIDE SEQUENCE</scope>
    <source>
        <tissue evidence="11">Antennae</tissue>
    </source>
</reference>
<gene>
    <name evidence="11" type="primary">r8</name>
</gene>
<evidence type="ECO:0000256" key="7">
    <source>
        <dbReference type="ARBA" id="ARBA00023136"/>
    </source>
</evidence>
<keyword evidence="6 10" id="KW-1133">Transmembrane helix</keyword>
<dbReference type="GO" id="GO:0004984">
    <property type="term" value="F:olfactory receptor activity"/>
    <property type="evidence" value="ECO:0007669"/>
    <property type="project" value="InterPro"/>
</dbReference>
<feature type="transmembrane region" description="Helical" evidence="10">
    <location>
        <begin position="232"/>
        <end position="250"/>
    </location>
</feature>
<dbReference type="GO" id="GO:0007165">
    <property type="term" value="P:signal transduction"/>
    <property type="evidence" value="ECO:0007669"/>
    <property type="project" value="UniProtKB-KW"/>
</dbReference>
<feature type="transmembrane region" description="Helical" evidence="10">
    <location>
        <begin position="159"/>
        <end position="177"/>
    </location>
</feature>
<evidence type="ECO:0000256" key="9">
    <source>
        <dbReference type="ARBA" id="ARBA00023224"/>
    </source>
</evidence>
<dbReference type="InterPro" id="IPR004117">
    <property type="entry name" value="7tm6_olfct_rcpt"/>
</dbReference>
<feature type="transmembrane region" description="Helical" evidence="10">
    <location>
        <begin position="303"/>
        <end position="326"/>
    </location>
</feature>
<keyword evidence="4 10" id="KW-0812">Transmembrane</keyword>
<feature type="transmembrane region" description="Helical" evidence="10">
    <location>
        <begin position="404"/>
        <end position="423"/>
    </location>
</feature>
<keyword evidence="9" id="KW-0807">Transducer</keyword>
<keyword evidence="2" id="KW-1003">Cell membrane</keyword>
<evidence type="ECO:0000313" key="11">
    <source>
        <dbReference type="EMBL" id="CAD31949.1"/>
    </source>
</evidence>
<dbReference type="GO" id="GO:0005549">
    <property type="term" value="F:odorant binding"/>
    <property type="evidence" value="ECO:0007669"/>
    <property type="project" value="InterPro"/>
</dbReference>
<evidence type="ECO:0000256" key="2">
    <source>
        <dbReference type="ARBA" id="ARBA00022475"/>
    </source>
</evidence>
<evidence type="ECO:0000256" key="4">
    <source>
        <dbReference type="ARBA" id="ARBA00022692"/>
    </source>
</evidence>